<gene>
    <name evidence="2" type="ORF">DX927_15285</name>
</gene>
<dbReference type="Proteomes" id="UP000324326">
    <property type="component" value="Unassembled WGS sequence"/>
</dbReference>
<name>A0A5M8RTU7_9BACI</name>
<dbReference type="EMBL" id="QSND01000002">
    <property type="protein sequence ID" value="KAA6452055.1"/>
    <property type="molecule type" value="Genomic_DNA"/>
</dbReference>
<comment type="caution">
    <text evidence="2">The sequence shown here is derived from an EMBL/GenBank/DDBJ whole genome shotgun (WGS) entry which is preliminary data.</text>
</comment>
<protein>
    <recommendedName>
        <fullName evidence="4">DUF3221 domain-containing protein</fullName>
    </recommendedName>
</protein>
<organism evidence="2 3">
    <name type="scientific">Bacillus swezeyi</name>
    <dbReference type="NCBI Taxonomy" id="1925020"/>
    <lineage>
        <taxon>Bacteria</taxon>
        <taxon>Bacillati</taxon>
        <taxon>Bacillota</taxon>
        <taxon>Bacilli</taxon>
        <taxon>Bacillales</taxon>
        <taxon>Bacillaceae</taxon>
        <taxon>Bacillus</taxon>
    </lineage>
</organism>
<feature type="region of interest" description="Disordered" evidence="1">
    <location>
        <begin position="18"/>
        <end position="50"/>
    </location>
</feature>
<evidence type="ECO:0000313" key="2">
    <source>
        <dbReference type="EMBL" id="KAA6452055.1"/>
    </source>
</evidence>
<sequence length="142" mass="16649">MVDFNNIGQIKITNAYTKKEAAQKEKEREKQEEEKKKQSAKEIRFAELNKNPDKHSREFVKYQGEIVQIMENDDSTDNRLAVTKTSYGYDFNDIVYITYDETTPFVDEDKITVYGTIQGSYTYESTADYQTHYLILEAEVIE</sequence>
<evidence type="ECO:0000256" key="1">
    <source>
        <dbReference type="SAM" id="MobiDB-lite"/>
    </source>
</evidence>
<dbReference type="AlphaFoldDB" id="A0A5M8RTU7"/>
<evidence type="ECO:0008006" key="4">
    <source>
        <dbReference type="Google" id="ProtNLM"/>
    </source>
</evidence>
<evidence type="ECO:0000313" key="3">
    <source>
        <dbReference type="Proteomes" id="UP000324326"/>
    </source>
</evidence>
<accession>A0A5M8RTU7</accession>
<dbReference type="RefSeq" id="WP_148957878.1">
    <property type="nucleotide sequence ID" value="NZ_QSND01000002.1"/>
</dbReference>
<reference evidence="2 3" key="1">
    <citation type="submission" date="2018-08" db="EMBL/GenBank/DDBJ databases">
        <title>Bacillus phenotypic plasticity.</title>
        <authorList>
            <person name="Hurtado E."/>
        </authorList>
    </citation>
    <scope>NUCLEOTIDE SEQUENCE [LARGE SCALE GENOMIC DNA]</scope>
    <source>
        <strain evidence="2 3">427</strain>
    </source>
</reference>
<proteinExistence type="predicted"/>